<sequence>MYLDKNDNNFTFVCVWVSSSFPLYPPSLYTPLVIYCGSDAFPFQEISEPSACEITTPIRYDIGWGRRSFTLC</sequence>
<dbReference type="EMBL" id="LRGB01000024">
    <property type="protein sequence ID" value="KZS21578.1"/>
    <property type="molecule type" value="Genomic_DNA"/>
</dbReference>
<accession>A0A162SS08</accession>
<comment type="caution">
    <text evidence="1">The sequence shown here is derived from an EMBL/GenBank/DDBJ whole genome shotgun (WGS) entry which is preliminary data.</text>
</comment>
<evidence type="ECO:0000313" key="2">
    <source>
        <dbReference type="Proteomes" id="UP000076858"/>
    </source>
</evidence>
<organism evidence="1 2">
    <name type="scientific">Daphnia magna</name>
    <dbReference type="NCBI Taxonomy" id="35525"/>
    <lineage>
        <taxon>Eukaryota</taxon>
        <taxon>Metazoa</taxon>
        <taxon>Ecdysozoa</taxon>
        <taxon>Arthropoda</taxon>
        <taxon>Crustacea</taxon>
        <taxon>Branchiopoda</taxon>
        <taxon>Diplostraca</taxon>
        <taxon>Cladocera</taxon>
        <taxon>Anomopoda</taxon>
        <taxon>Daphniidae</taxon>
        <taxon>Daphnia</taxon>
    </lineage>
</organism>
<gene>
    <name evidence="1" type="ORF">APZ42_011529</name>
</gene>
<evidence type="ECO:0000313" key="1">
    <source>
        <dbReference type="EMBL" id="KZS21578.1"/>
    </source>
</evidence>
<keyword evidence="2" id="KW-1185">Reference proteome</keyword>
<protein>
    <submittedName>
        <fullName evidence="1">Uncharacterized protein</fullName>
    </submittedName>
</protein>
<reference evidence="1 2" key="1">
    <citation type="submission" date="2016-03" db="EMBL/GenBank/DDBJ databases">
        <title>EvidentialGene: Evidence-directed Construction of Genes on Genomes.</title>
        <authorList>
            <person name="Gilbert D.G."/>
            <person name="Choi J.-H."/>
            <person name="Mockaitis K."/>
            <person name="Colbourne J."/>
            <person name="Pfrender M."/>
        </authorList>
    </citation>
    <scope>NUCLEOTIDE SEQUENCE [LARGE SCALE GENOMIC DNA]</scope>
    <source>
        <strain evidence="1 2">Xinb3</strain>
        <tissue evidence="1">Complete organism</tissue>
    </source>
</reference>
<name>A0A162SS08_9CRUS</name>
<proteinExistence type="predicted"/>
<dbReference type="AlphaFoldDB" id="A0A162SS08"/>
<dbReference type="Proteomes" id="UP000076858">
    <property type="component" value="Unassembled WGS sequence"/>
</dbReference>